<feature type="region of interest" description="Disordered" evidence="1">
    <location>
        <begin position="249"/>
        <end position="283"/>
    </location>
</feature>
<evidence type="ECO:0000256" key="1">
    <source>
        <dbReference type="SAM" id="MobiDB-lite"/>
    </source>
</evidence>
<comment type="caution">
    <text evidence="2">The sequence shown here is derived from an EMBL/GenBank/DDBJ whole genome shotgun (WGS) entry which is preliminary data.</text>
</comment>
<dbReference type="EMBL" id="MNUE01000011">
    <property type="protein sequence ID" value="OJD36436.1"/>
    <property type="molecule type" value="Genomic_DNA"/>
</dbReference>
<evidence type="ECO:0000313" key="2">
    <source>
        <dbReference type="EMBL" id="OJD36436.1"/>
    </source>
</evidence>
<feature type="compositionally biased region" description="Polar residues" evidence="1">
    <location>
        <begin position="116"/>
        <end position="125"/>
    </location>
</feature>
<feature type="compositionally biased region" description="Acidic residues" evidence="1">
    <location>
        <begin position="61"/>
        <end position="87"/>
    </location>
</feature>
<gene>
    <name evidence="2" type="ORF">BKCO1_1100050</name>
</gene>
<reference evidence="2 3" key="1">
    <citation type="submission" date="2016-10" db="EMBL/GenBank/DDBJ databases">
        <title>Proteomics and genomics reveal pathogen-plant mechanisms compatible with a hemibiotrophic lifestyle of Diplodia corticola.</title>
        <authorList>
            <person name="Fernandes I."/>
            <person name="De Jonge R."/>
            <person name="Van De Peer Y."/>
            <person name="Devreese B."/>
            <person name="Alves A."/>
            <person name="Esteves A.C."/>
        </authorList>
    </citation>
    <scope>NUCLEOTIDE SEQUENCE [LARGE SCALE GENOMIC DNA]</scope>
    <source>
        <strain evidence="2 3">CBS 112549</strain>
    </source>
</reference>
<dbReference type="GeneID" id="31010666"/>
<sequence length="301" mass="33961">MDFLDKVASSGLHDTREFASSSRDPQTPEPPTSSSWSDDDTPQAPSQSRFNPDIPMPSSEFDVEEDQENEETEDKEDDDVEWPDLDDGMFHLEREDDNPGVGRDSERVWGGRVCDGSNNDPESQPTYIKMATLDKERFEVEVDQQGKPLNKPKIDYYGKLQPKKEAPPKHVLDVVKELKKMTGNHVEMDPKMNKLKQTQAFMKSKVFNHAPELEAYCGCDERHSPWLFSPDGMSPLSAASLKDGADAAFMLPDHDSHSQEDDDVGSRQHLSSEASTFNPDTPIRQSWLHPLSREVKVSTII</sequence>
<dbReference type="Proteomes" id="UP000183809">
    <property type="component" value="Unassembled WGS sequence"/>
</dbReference>
<evidence type="ECO:0000313" key="3">
    <source>
        <dbReference type="Proteomes" id="UP000183809"/>
    </source>
</evidence>
<dbReference type="AlphaFoldDB" id="A0A1J9S960"/>
<dbReference type="RefSeq" id="XP_020132696.1">
    <property type="nucleotide sequence ID" value="XM_020270407.1"/>
</dbReference>
<protein>
    <submittedName>
        <fullName evidence="2">Uncharacterized protein</fullName>
    </submittedName>
</protein>
<feature type="compositionally biased region" description="Polar residues" evidence="1">
    <location>
        <begin position="268"/>
        <end position="279"/>
    </location>
</feature>
<accession>A0A1J9S960</accession>
<keyword evidence="3" id="KW-1185">Reference proteome</keyword>
<feature type="region of interest" description="Disordered" evidence="1">
    <location>
        <begin position="1"/>
        <end position="125"/>
    </location>
</feature>
<proteinExistence type="predicted"/>
<name>A0A1J9S960_9PEZI</name>
<organism evidence="2 3">
    <name type="scientific">Diplodia corticola</name>
    <dbReference type="NCBI Taxonomy" id="236234"/>
    <lineage>
        <taxon>Eukaryota</taxon>
        <taxon>Fungi</taxon>
        <taxon>Dikarya</taxon>
        <taxon>Ascomycota</taxon>
        <taxon>Pezizomycotina</taxon>
        <taxon>Dothideomycetes</taxon>
        <taxon>Dothideomycetes incertae sedis</taxon>
        <taxon>Botryosphaeriales</taxon>
        <taxon>Botryosphaeriaceae</taxon>
        <taxon>Diplodia</taxon>
    </lineage>
</organism>